<evidence type="ECO:0000313" key="2">
    <source>
        <dbReference type="Proteomes" id="UP001253193"/>
    </source>
</evidence>
<proteinExistence type="predicted"/>
<gene>
    <name evidence="1" type="ORF">QX249_10055</name>
</gene>
<accession>A0AAW8PZL5</accession>
<dbReference type="Proteomes" id="UP001253193">
    <property type="component" value="Unassembled WGS sequence"/>
</dbReference>
<dbReference type="EMBL" id="JAUHGG010000003">
    <property type="protein sequence ID" value="MDS1821001.1"/>
    <property type="molecule type" value="Genomic_DNA"/>
</dbReference>
<reference evidence="1" key="1">
    <citation type="submission" date="2023-06" db="EMBL/GenBank/DDBJ databases">
        <title>Genomic Diversity of Vibrio spp. and Metagenomic Analysis of Pathogens in Florida Gulf Coastal Waters Following Hurricane Ian.</title>
        <authorList>
            <person name="Brumfield K.D."/>
        </authorList>
    </citation>
    <scope>NUCLEOTIDE SEQUENCE</scope>
    <source>
        <strain evidence="1">WBS2B-138</strain>
    </source>
</reference>
<evidence type="ECO:0000313" key="1">
    <source>
        <dbReference type="EMBL" id="MDS1821001.1"/>
    </source>
</evidence>
<comment type="caution">
    <text evidence="1">The sequence shown here is derived from an EMBL/GenBank/DDBJ whole genome shotgun (WGS) entry which is preliminary data.</text>
</comment>
<name>A0AAW8PZL5_VIBPH</name>
<dbReference type="AlphaFoldDB" id="A0AAW8PZL5"/>
<organism evidence="1 2">
    <name type="scientific">Vibrio parahaemolyticus</name>
    <dbReference type="NCBI Taxonomy" id="670"/>
    <lineage>
        <taxon>Bacteria</taxon>
        <taxon>Pseudomonadati</taxon>
        <taxon>Pseudomonadota</taxon>
        <taxon>Gammaproteobacteria</taxon>
        <taxon>Vibrionales</taxon>
        <taxon>Vibrionaceae</taxon>
        <taxon>Vibrio</taxon>
    </lineage>
</organism>
<protein>
    <submittedName>
        <fullName evidence="1">Uncharacterized protein</fullName>
    </submittedName>
</protein>
<sequence>MNTVSLQVPFVYRAQVIKPRCRKPVEINVSDVIEVEIKCITESDIPVAFRTPQHETRWFNNSLWGKSFHTVTDENPVLVTLEQVVANTNDPSDYKWSSSSPIAPFFNVWHNVRAPWDTGYCTPSPWLKDENVMPLDQHVYRELVEDNRDAVVERILKTANSMLSVDGVIYEPEGEPMYYLVTFGLGRNHGGTSLSVTTFYNRNIPHRCYFRADQREEALKYATEVAENRGDTESLPFEHKVPVIEILIPEAVQANPAVDHPVE</sequence>
<dbReference type="RefSeq" id="WP_311019795.1">
    <property type="nucleotide sequence ID" value="NZ_JAUHGG010000003.1"/>
</dbReference>